<dbReference type="PROSITE" id="PS52016">
    <property type="entry name" value="TONB_DEPENDENT_REC_3"/>
    <property type="match status" value="1"/>
</dbReference>
<dbReference type="InterPro" id="IPR023997">
    <property type="entry name" value="TonB-dep_OMP_SusC/RagA_CS"/>
</dbReference>
<organism evidence="13">
    <name type="scientific">uncultured Dysgonomonas sp</name>
    <dbReference type="NCBI Taxonomy" id="206096"/>
    <lineage>
        <taxon>Bacteria</taxon>
        <taxon>Pseudomonadati</taxon>
        <taxon>Bacteroidota</taxon>
        <taxon>Bacteroidia</taxon>
        <taxon>Bacteroidales</taxon>
        <taxon>Dysgonomonadaceae</taxon>
        <taxon>Dysgonomonas</taxon>
        <taxon>environmental samples</taxon>
    </lineage>
</organism>
<dbReference type="SUPFAM" id="SSF49464">
    <property type="entry name" value="Carboxypeptidase regulatory domain-like"/>
    <property type="match status" value="1"/>
</dbReference>
<feature type="domain" description="TonB-dependent receptor-like beta-barrel" evidence="11">
    <location>
        <begin position="425"/>
        <end position="997"/>
    </location>
</feature>
<dbReference type="InterPro" id="IPR008969">
    <property type="entry name" value="CarboxyPept-like_regulatory"/>
</dbReference>
<feature type="chain" id="PRO_5012916816" description="SusC/RagA family TonB-linked outer membrane protein" evidence="10">
    <location>
        <begin position="29"/>
        <end position="1041"/>
    </location>
</feature>
<proteinExistence type="inferred from homology"/>
<dbReference type="NCBIfam" id="TIGR04057">
    <property type="entry name" value="SusC_RagA_signa"/>
    <property type="match status" value="1"/>
</dbReference>
<dbReference type="RefSeq" id="WP_296951394.1">
    <property type="nucleotide sequence ID" value="NZ_LT599021.1"/>
</dbReference>
<dbReference type="Gene3D" id="2.170.130.10">
    <property type="entry name" value="TonB-dependent receptor, plug domain"/>
    <property type="match status" value="1"/>
</dbReference>
<keyword evidence="10" id="KW-0732">Signal</keyword>
<protein>
    <recommendedName>
        <fullName evidence="14">SusC/RagA family TonB-linked outer membrane protein</fullName>
    </recommendedName>
</protein>
<evidence type="ECO:0000256" key="9">
    <source>
        <dbReference type="RuleBase" id="RU003357"/>
    </source>
</evidence>
<evidence type="ECO:0000256" key="1">
    <source>
        <dbReference type="ARBA" id="ARBA00004571"/>
    </source>
</evidence>
<dbReference type="FunFam" id="2.60.40.1120:FF:000003">
    <property type="entry name" value="Outer membrane protein Omp121"/>
    <property type="match status" value="1"/>
</dbReference>
<evidence type="ECO:0000313" key="13">
    <source>
        <dbReference type="EMBL" id="SBW06868.1"/>
    </source>
</evidence>
<keyword evidence="7 8" id="KW-0998">Cell outer membrane</keyword>
<dbReference type="GO" id="GO:0009279">
    <property type="term" value="C:cell outer membrane"/>
    <property type="evidence" value="ECO:0007669"/>
    <property type="project" value="UniProtKB-SubCell"/>
</dbReference>
<evidence type="ECO:0000259" key="12">
    <source>
        <dbReference type="Pfam" id="PF07715"/>
    </source>
</evidence>
<evidence type="ECO:0008006" key="14">
    <source>
        <dbReference type="Google" id="ProtNLM"/>
    </source>
</evidence>
<evidence type="ECO:0000256" key="2">
    <source>
        <dbReference type="ARBA" id="ARBA00022448"/>
    </source>
</evidence>
<evidence type="ECO:0000256" key="10">
    <source>
        <dbReference type="SAM" id="SignalP"/>
    </source>
</evidence>
<feature type="domain" description="TonB-dependent receptor plug" evidence="12">
    <location>
        <begin position="135"/>
        <end position="242"/>
    </location>
</feature>
<dbReference type="InterPro" id="IPR012910">
    <property type="entry name" value="Plug_dom"/>
</dbReference>
<dbReference type="InterPro" id="IPR023996">
    <property type="entry name" value="TonB-dep_OMP_SusC/RagA"/>
</dbReference>
<dbReference type="Pfam" id="PF13715">
    <property type="entry name" value="CarbopepD_reg_2"/>
    <property type="match status" value="1"/>
</dbReference>
<evidence type="ECO:0000256" key="3">
    <source>
        <dbReference type="ARBA" id="ARBA00022452"/>
    </source>
</evidence>
<accession>A0A212K5H3</accession>
<dbReference type="Pfam" id="PF00593">
    <property type="entry name" value="TonB_dep_Rec_b-barrel"/>
    <property type="match status" value="1"/>
</dbReference>
<evidence type="ECO:0000256" key="4">
    <source>
        <dbReference type="ARBA" id="ARBA00022692"/>
    </source>
</evidence>
<comment type="similarity">
    <text evidence="8 9">Belongs to the TonB-dependent receptor family.</text>
</comment>
<dbReference type="EMBL" id="FLUL01000001">
    <property type="protein sequence ID" value="SBW06868.1"/>
    <property type="molecule type" value="Genomic_DNA"/>
</dbReference>
<comment type="subcellular location">
    <subcellularLocation>
        <location evidence="1 8">Cell outer membrane</location>
        <topology evidence="1 8">Multi-pass membrane protein</topology>
    </subcellularLocation>
</comment>
<evidence type="ECO:0000256" key="7">
    <source>
        <dbReference type="ARBA" id="ARBA00023237"/>
    </source>
</evidence>
<dbReference type="Gene3D" id="2.60.40.1120">
    <property type="entry name" value="Carboxypeptidase-like, regulatory domain"/>
    <property type="match status" value="1"/>
</dbReference>
<sequence>MIKRKYKKNFVSLVLSLLFIGTPCILNAQTGNINEHQQSPSAKNTVKGTVKDETGEPLVGVSVVIKGTTNGTMTDLDGNFSISCNKNDVLQISYVGFLTQDITVGNNSNFQIKLKEDQKVLDEVIVIGYGTTTRKSAVGAVDQVKAKTIEERPVANVTQALQGASPSLTIQQRSMDPNDNNLNINIRGLSTMNNNSPLIVIDGLVTDNASLNKLSPGDIDNVSVLKDAGTAAIYGSRSANGVILVTTKSGKKNQRPTVRLGMQLGTQDPTILYRPVEGYQNAILKNLSLTNVGQSAMYSPAEVRDLYDHRSEEYWNFDKIIQSAMQQSYNMSVSGGNENTTYLFSGAYFDQKSNFVGPNYGKQRYNLRSNLSTEVGRFKLSSILSYTRDDGKKSVDGNAIINSSRIPSYYWTKMQADNGKYLVNSLLTDQNPLAGLKESGYEKGNTDYINANINLEVKIIDGLKLRGVVGADIYAYHRFIRRKEVDLYNNENNTIPDMKMNAKRNTEDYNENKRLMNYQLLADYQKTFNNSHNLSLLFGATNESYTFKNNEVKFINTDPILGVPTETPESGSSSLQNRRKESITSILGRASYNYLERYYAEFSFREDGSSKFAKANRWGFFPSLSLGWRISDESFMGFYKDKLGDLKIRGSYGILGNQNIDPYQTLVTYSLYSNTYAFDNDVVGGAGYKFGNENLKWEKSKTFNIGADFSFLRGALSGTFDYFHKTTSDILLAPQVPTVFGTSLSSENIGEMKNHGWELTLNYRLKTGEFSHDFSGNIGDSQNKVTKLVGGREISKVDEYFIMKEVGLPFRSYYGYKTDGYFKTMEEIQTSALPAGISSSDLRPGDIKYVDRNNDGVIDEKDRFVLGNGFPRYTFGFTYNLEWKGFDFGFFIQGVGKRDMMVRGELVEPFHSNYSYAIYKHQLDFWSPTNTDARYPRLAGIGSVSNSNNYGMGSEINRFDGKYLRLKNIQLGYTIPKSLTNKLMLQRVRAYVNAQNLFTLSKNSWIDPESTEFDSNMGGSANSARNYPTLKYFGFGLDIEF</sequence>
<keyword evidence="6 8" id="KW-0472">Membrane</keyword>
<dbReference type="SUPFAM" id="SSF56935">
    <property type="entry name" value="Porins"/>
    <property type="match status" value="1"/>
</dbReference>
<gene>
    <name evidence="13" type="ORF">KL86DYS2_13055</name>
</gene>
<name>A0A212K5H3_9BACT</name>
<dbReference type="InterPro" id="IPR039426">
    <property type="entry name" value="TonB-dep_rcpt-like"/>
</dbReference>
<dbReference type="Pfam" id="PF07715">
    <property type="entry name" value="Plug"/>
    <property type="match status" value="1"/>
</dbReference>
<keyword evidence="4 8" id="KW-0812">Transmembrane</keyword>
<dbReference type="InterPro" id="IPR037066">
    <property type="entry name" value="Plug_dom_sf"/>
</dbReference>
<evidence type="ECO:0000256" key="8">
    <source>
        <dbReference type="PROSITE-ProRule" id="PRU01360"/>
    </source>
</evidence>
<evidence type="ECO:0000259" key="11">
    <source>
        <dbReference type="Pfam" id="PF00593"/>
    </source>
</evidence>
<reference evidence="13" key="1">
    <citation type="submission" date="2016-04" db="EMBL/GenBank/DDBJ databases">
        <authorList>
            <person name="Evans L.H."/>
            <person name="Alamgir A."/>
            <person name="Owens N."/>
            <person name="Weber N.D."/>
            <person name="Virtaneva K."/>
            <person name="Barbian K."/>
            <person name="Babar A."/>
            <person name="Rosenke K."/>
        </authorList>
    </citation>
    <scope>NUCLEOTIDE SEQUENCE</scope>
    <source>
        <strain evidence="13">86-2</strain>
    </source>
</reference>
<dbReference type="AlphaFoldDB" id="A0A212K5H3"/>
<dbReference type="NCBIfam" id="TIGR04056">
    <property type="entry name" value="OMP_RagA_SusC"/>
    <property type="match status" value="1"/>
</dbReference>
<dbReference type="InterPro" id="IPR000531">
    <property type="entry name" value="Beta-barrel_TonB"/>
</dbReference>
<feature type="signal peptide" evidence="10">
    <location>
        <begin position="1"/>
        <end position="28"/>
    </location>
</feature>
<keyword evidence="3 8" id="KW-1134">Transmembrane beta strand</keyword>
<evidence type="ECO:0000256" key="6">
    <source>
        <dbReference type="ARBA" id="ARBA00023136"/>
    </source>
</evidence>
<dbReference type="Gene3D" id="2.40.170.20">
    <property type="entry name" value="TonB-dependent receptor, beta-barrel domain"/>
    <property type="match status" value="1"/>
</dbReference>
<keyword evidence="5 9" id="KW-0798">TonB box</keyword>
<keyword evidence="2 8" id="KW-0813">Transport</keyword>
<evidence type="ECO:0000256" key="5">
    <source>
        <dbReference type="ARBA" id="ARBA00023077"/>
    </source>
</evidence>
<dbReference type="InterPro" id="IPR036942">
    <property type="entry name" value="Beta-barrel_TonB_sf"/>
</dbReference>